<dbReference type="Proteomes" id="UP000191153">
    <property type="component" value="Unassembled WGS sequence"/>
</dbReference>
<evidence type="ECO:0000256" key="5">
    <source>
        <dbReference type="ARBA" id="ARBA00022827"/>
    </source>
</evidence>
<evidence type="ECO:0000313" key="9">
    <source>
        <dbReference type="Proteomes" id="UP000191153"/>
    </source>
</evidence>
<keyword evidence="9" id="KW-1185">Reference proteome</keyword>
<gene>
    <name evidence="8" type="ORF">SAMN02745174_01544</name>
</gene>
<evidence type="ECO:0000259" key="7">
    <source>
        <dbReference type="SMART" id="SM00900"/>
    </source>
</evidence>
<keyword evidence="4" id="KW-0285">Flavoprotein</keyword>
<comment type="similarity">
    <text evidence="3">Belongs to the FAD-dependent oxidoreductase 2 family. FRD/SDH subfamily.</text>
</comment>
<dbReference type="STRING" id="180163.SAMN02745174_01544"/>
<dbReference type="Gene3D" id="3.90.1010.20">
    <property type="match status" value="1"/>
</dbReference>
<dbReference type="GO" id="GO:0010181">
    <property type="term" value="F:FMN binding"/>
    <property type="evidence" value="ECO:0007669"/>
    <property type="project" value="InterPro"/>
</dbReference>
<evidence type="ECO:0000256" key="3">
    <source>
        <dbReference type="ARBA" id="ARBA00008040"/>
    </source>
</evidence>
<keyword evidence="5" id="KW-0274">FAD</keyword>
<dbReference type="PRINTS" id="PR00368">
    <property type="entry name" value="FADPNR"/>
</dbReference>
<evidence type="ECO:0000256" key="4">
    <source>
        <dbReference type="ARBA" id="ARBA00022630"/>
    </source>
</evidence>
<dbReference type="SMART" id="SM00900">
    <property type="entry name" value="FMN_bind"/>
    <property type="match status" value="1"/>
</dbReference>
<sequence>MFFLCYFILTLEYYIWGEKMKKQLLLLLALGAISQGAFGKEFIGKGNGYGGPLKVLVSTDNDKIINVELLSHKETSPVVKRAFPILKERILEAQSPIIDSVSGATYTSLGVKRAVAAGLKSAGKDYGRINMNTKAPEKPIAYLEPVNTDLVIVGGGPAGLAAAISAKENGVKNVILIEKLDILSGNGKFDMNFFDMINSEAQKKNGTNDTIEAFVKDKSNKMDTPERTLAQAKGAFVLDKWLRGMGIQLNHNYGLRNHMAEKDAYAGEEIQDGLEKRAKELGVDIRTSTKGLDLIINNGVITGVKVQNKNNFYDINGKAVVLATGGFSHNKELLAKYAPGAEKVETSNQMGATGDFLPIFEKHDLKVDNLDVLSVFAFIMVPSRDLTGGGDGFMLVNQKGERFTSEEITGKTSMEKANAILNQPGEYAYYIYDQNLYDSSYRLQKHTKLGLHIKAGTLEELAKKIDVPYETLKATREDFNSAIRGEKKDKFREVPFKREFKTEGPFYAAKVQSAIHMTKGGVVANENTEVLFENGKVAKGLYAAGEVTSSSAAYSASVVFGRLAGENAAKFILK</sequence>
<dbReference type="GO" id="GO:0016491">
    <property type="term" value="F:oxidoreductase activity"/>
    <property type="evidence" value="ECO:0007669"/>
    <property type="project" value="UniProtKB-KW"/>
</dbReference>
<dbReference type="Pfam" id="PF00890">
    <property type="entry name" value="FAD_binding_2"/>
    <property type="match status" value="1"/>
</dbReference>
<dbReference type="InterPro" id="IPR027477">
    <property type="entry name" value="Succ_DH/fumarate_Rdtase_cat_sf"/>
</dbReference>
<feature type="domain" description="FMN-binding" evidence="7">
    <location>
        <begin position="48"/>
        <end position="122"/>
    </location>
</feature>
<evidence type="ECO:0000313" key="8">
    <source>
        <dbReference type="EMBL" id="SJZ79053.1"/>
    </source>
</evidence>
<evidence type="ECO:0000256" key="1">
    <source>
        <dbReference type="ARBA" id="ARBA00001917"/>
    </source>
</evidence>
<dbReference type="InterPro" id="IPR003953">
    <property type="entry name" value="FAD-dep_OxRdtase_2_FAD-bd"/>
</dbReference>
<evidence type="ECO:0000256" key="2">
    <source>
        <dbReference type="ARBA" id="ARBA00001974"/>
    </source>
</evidence>
<dbReference type="InterPro" id="IPR050315">
    <property type="entry name" value="FAD-oxidoreductase_2"/>
</dbReference>
<dbReference type="PRINTS" id="PR00411">
    <property type="entry name" value="PNDRDTASEI"/>
</dbReference>
<comment type="cofactor">
    <cofactor evidence="1">
        <name>FMN</name>
        <dbReference type="ChEBI" id="CHEBI:58210"/>
    </cofactor>
</comment>
<dbReference type="EMBL" id="FUWX01000011">
    <property type="protein sequence ID" value="SJZ79053.1"/>
    <property type="molecule type" value="Genomic_DNA"/>
</dbReference>
<dbReference type="PANTHER" id="PTHR43400">
    <property type="entry name" value="FUMARATE REDUCTASE"/>
    <property type="match status" value="1"/>
</dbReference>
<evidence type="ECO:0000256" key="6">
    <source>
        <dbReference type="ARBA" id="ARBA00023002"/>
    </source>
</evidence>
<dbReference type="SUPFAM" id="SSF56425">
    <property type="entry name" value="Succinate dehydrogenase/fumarate reductase flavoprotein, catalytic domain"/>
    <property type="match status" value="1"/>
</dbReference>
<dbReference type="Pfam" id="PF04205">
    <property type="entry name" value="FMN_bind"/>
    <property type="match status" value="1"/>
</dbReference>
<dbReference type="GO" id="GO:0016020">
    <property type="term" value="C:membrane"/>
    <property type="evidence" value="ECO:0007669"/>
    <property type="project" value="InterPro"/>
</dbReference>
<reference evidence="8 9" key="1">
    <citation type="submission" date="2017-02" db="EMBL/GenBank/DDBJ databases">
        <authorList>
            <person name="Peterson S.W."/>
        </authorList>
    </citation>
    <scope>NUCLEOTIDE SEQUENCE [LARGE SCALE GENOMIC DNA]</scope>
    <source>
        <strain evidence="8 9">ATCC 700028</strain>
    </source>
</reference>
<name>A0A1T4NIU6_9FUSO</name>
<dbReference type="InterPro" id="IPR007329">
    <property type="entry name" value="FMN-bd"/>
</dbReference>
<proteinExistence type="inferred from homology"/>
<comment type="cofactor">
    <cofactor evidence="2">
        <name>FAD</name>
        <dbReference type="ChEBI" id="CHEBI:57692"/>
    </cofactor>
</comment>
<organism evidence="8 9">
    <name type="scientific">Cetobacterium ceti</name>
    <dbReference type="NCBI Taxonomy" id="180163"/>
    <lineage>
        <taxon>Bacteria</taxon>
        <taxon>Fusobacteriati</taxon>
        <taxon>Fusobacteriota</taxon>
        <taxon>Fusobacteriia</taxon>
        <taxon>Fusobacteriales</taxon>
        <taxon>Fusobacteriaceae</taxon>
        <taxon>Cetobacterium</taxon>
    </lineage>
</organism>
<dbReference type="Gene3D" id="3.90.700.10">
    <property type="entry name" value="Succinate dehydrogenase/fumarate reductase flavoprotein, catalytic domain"/>
    <property type="match status" value="1"/>
</dbReference>
<accession>A0A1T4NIU6</accession>
<dbReference type="PANTHER" id="PTHR43400:SF7">
    <property type="entry name" value="FAD-DEPENDENT OXIDOREDUCTASE 2 FAD BINDING DOMAIN-CONTAINING PROTEIN"/>
    <property type="match status" value="1"/>
</dbReference>
<protein>
    <submittedName>
        <fullName evidence="8">Fumarate reductase flavoprotein subunit</fullName>
    </submittedName>
</protein>
<dbReference type="AlphaFoldDB" id="A0A1T4NIU6"/>
<dbReference type="InterPro" id="IPR036188">
    <property type="entry name" value="FAD/NAD-bd_sf"/>
</dbReference>
<dbReference type="Gene3D" id="3.50.50.60">
    <property type="entry name" value="FAD/NAD(P)-binding domain"/>
    <property type="match status" value="1"/>
</dbReference>
<keyword evidence="6" id="KW-0560">Oxidoreductase</keyword>
<dbReference type="SUPFAM" id="SSF51905">
    <property type="entry name" value="FAD/NAD(P)-binding domain"/>
    <property type="match status" value="1"/>
</dbReference>